<keyword evidence="10" id="KW-1185">Reference proteome</keyword>
<gene>
    <name evidence="9" type="ORF">NWP17_03690</name>
</gene>
<evidence type="ECO:0000256" key="3">
    <source>
        <dbReference type="ARBA" id="ARBA00022989"/>
    </source>
</evidence>
<dbReference type="InterPro" id="IPR006694">
    <property type="entry name" value="Fatty_acid_hydroxylase"/>
</dbReference>
<sequence>MDTIKSIFNSLFYPFKIPFLASCQIYWLYLLSTILIATIIYTLGLAHEGKKKNFLEYLLPQEIYLHPASITLYKYFFLISFFQILFVLPTIFFLENFANLTCQILIQILGNNTLLIFKINQLEQNIIFSIFVALLGDFANFLYHYLAHKIPMLWEFHKVHHSAEVMTPLTVYRIHPIEMFLGNTVIAIITSLGSGIWMYLFGNETKEILIYGVSCEIFIFYLAGYNLRHSHIWLAYPQWISHIFISPAQHQVHHSVDPKHYDKNFGYIFGVWDWIFGSLYVPKNYEKLHFGLSDGESKLFNSVTNLFVQPLRNIWQSSKRISSENRHNDSFFIKKAG</sequence>
<accession>A0AA43KAT2</accession>
<reference evidence="9 10" key="1">
    <citation type="journal article" date="2023" name="J. Phycol.">
        <title>Chrysosporum ovalisporum is synonymous with the true-branching cyanobacterium Umezakia natans (Nostocales/Aphanizomenonaceae).</title>
        <authorList>
            <person name="McGregor G.B."/>
            <person name="Sendall B.C."/>
            <person name="Niiyama Y."/>
            <person name="Tuji A."/>
            <person name="Willis A."/>
        </authorList>
    </citation>
    <scope>NUCLEOTIDE SEQUENCE [LARGE SCALE GENOMIC DNA]</scope>
    <source>
        <strain evidence="9 10">ANA360D</strain>
    </source>
</reference>
<dbReference type="Pfam" id="PF04116">
    <property type="entry name" value="FA_hydroxylase"/>
    <property type="match status" value="1"/>
</dbReference>
<keyword evidence="5" id="KW-0443">Lipid metabolism</keyword>
<dbReference type="GO" id="GO:0050479">
    <property type="term" value="F:glyceryl-ether monooxygenase activity"/>
    <property type="evidence" value="ECO:0007669"/>
    <property type="project" value="TreeGrafter"/>
</dbReference>
<dbReference type="GO" id="GO:0006643">
    <property type="term" value="P:membrane lipid metabolic process"/>
    <property type="evidence" value="ECO:0007669"/>
    <property type="project" value="TreeGrafter"/>
</dbReference>
<name>A0AA43KAT2_9CYAN</name>
<evidence type="ECO:0000256" key="4">
    <source>
        <dbReference type="ARBA" id="ARBA00023002"/>
    </source>
</evidence>
<evidence type="ECO:0000256" key="2">
    <source>
        <dbReference type="ARBA" id="ARBA00022692"/>
    </source>
</evidence>
<evidence type="ECO:0000259" key="8">
    <source>
        <dbReference type="Pfam" id="PF04116"/>
    </source>
</evidence>
<evidence type="ECO:0000256" key="6">
    <source>
        <dbReference type="ARBA" id="ARBA00023136"/>
    </source>
</evidence>
<organism evidence="9 10">
    <name type="scientific">Chrysosporum bergii ANA360D</name>
    <dbReference type="NCBI Taxonomy" id="617107"/>
    <lineage>
        <taxon>Bacteria</taxon>
        <taxon>Bacillati</taxon>
        <taxon>Cyanobacteriota</taxon>
        <taxon>Cyanophyceae</taxon>
        <taxon>Nostocales</taxon>
        <taxon>Nodulariaceae</taxon>
        <taxon>Chrysosporum</taxon>
    </lineage>
</organism>
<feature type="transmembrane region" description="Helical" evidence="7">
    <location>
        <begin position="75"/>
        <end position="94"/>
    </location>
</feature>
<feature type="transmembrane region" description="Helical" evidence="7">
    <location>
        <begin position="180"/>
        <end position="201"/>
    </location>
</feature>
<dbReference type="GO" id="GO:0016020">
    <property type="term" value="C:membrane"/>
    <property type="evidence" value="ECO:0007669"/>
    <property type="project" value="GOC"/>
</dbReference>
<dbReference type="InterPro" id="IPR051689">
    <property type="entry name" value="Sterol_desaturase/TMEM195"/>
</dbReference>
<dbReference type="Proteomes" id="UP001159387">
    <property type="component" value="Unassembled WGS sequence"/>
</dbReference>
<keyword evidence="2 7" id="KW-0812">Transmembrane</keyword>
<dbReference type="GO" id="GO:0012505">
    <property type="term" value="C:endomembrane system"/>
    <property type="evidence" value="ECO:0007669"/>
    <property type="project" value="UniProtKB-SubCell"/>
</dbReference>
<protein>
    <submittedName>
        <fullName evidence="9">Sterol desaturase family protein</fullName>
    </submittedName>
</protein>
<feature type="domain" description="Fatty acid hydroxylase" evidence="8">
    <location>
        <begin position="131"/>
        <end position="278"/>
    </location>
</feature>
<comment type="caution">
    <text evidence="9">The sequence shown here is derived from an EMBL/GenBank/DDBJ whole genome shotgun (WGS) entry which is preliminary data.</text>
</comment>
<dbReference type="PANTHER" id="PTHR21624">
    <property type="entry name" value="STEROL DESATURASE-RELATED PROTEIN"/>
    <property type="match status" value="1"/>
</dbReference>
<dbReference type="RefSeq" id="WP_280653559.1">
    <property type="nucleotide sequence ID" value="NZ_JANQDH010000024.1"/>
</dbReference>
<dbReference type="GO" id="GO:0008610">
    <property type="term" value="P:lipid biosynthetic process"/>
    <property type="evidence" value="ECO:0007669"/>
    <property type="project" value="InterPro"/>
</dbReference>
<dbReference type="GO" id="GO:0005506">
    <property type="term" value="F:iron ion binding"/>
    <property type="evidence" value="ECO:0007669"/>
    <property type="project" value="InterPro"/>
</dbReference>
<dbReference type="PANTHER" id="PTHR21624:SF1">
    <property type="entry name" value="ALKYLGLYCEROL MONOOXYGENASE"/>
    <property type="match status" value="1"/>
</dbReference>
<dbReference type="AlphaFoldDB" id="A0AA43KAT2"/>
<comment type="subcellular location">
    <subcellularLocation>
        <location evidence="1">Endomembrane system</location>
        <topology evidence="1">Multi-pass membrane protein</topology>
    </subcellularLocation>
</comment>
<dbReference type="EMBL" id="JANQDH010000024">
    <property type="protein sequence ID" value="MDH6059547.1"/>
    <property type="molecule type" value="Genomic_DNA"/>
</dbReference>
<evidence type="ECO:0000256" key="1">
    <source>
        <dbReference type="ARBA" id="ARBA00004127"/>
    </source>
</evidence>
<evidence type="ECO:0000313" key="10">
    <source>
        <dbReference type="Proteomes" id="UP001159387"/>
    </source>
</evidence>
<evidence type="ECO:0000256" key="7">
    <source>
        <dbReference type="SAM" id="Phobius"/>
    </source>
</evidence>
<evidence type="ECO:0000313" key="9">
    <source>
        <dbReference type="EMBL" id="MDH6059547.1"/>
    </source>
</evidence>
<evidence type="ECO:0000256" key="5">
    <source>
        <dbReference type="ARBA" id="ARBA00023098"/>
    </source>
</evidence>
<feature type="transmembrane region" description="Helical" evidence="7">
    <location>
        <begin position="208"/>
        <end position="227"/>
    </location>
</feature>
<proteinExistence type="predicted"/>
<keyword evidence="4" id="KW-0560">Oxidoreductase</keyword>
<feature type="transmembrane region" description="Helical" evidence="7">
    <location>
        <begin position="25"/>
        <end position="46"/>
    </location>
</feature>
<feature type="transmembrane region" description="Helical" evidence="7">
    <location>
        <begin position="126"/>
        <end position="146"/>
    </location>
</feature>
<keyword evidence="3 7" id="KW-1133">Transmembrane helix</keyword>
<keyword evidence="6 7" id="KW-0472">Membrane</keyword>